<dbReference type="Pfam" id="PF00230">
    <property type="entry name" value="MIP"/>
    <property type="match status" value="1"/>
</dbReference>
<dbReference type="PANTHER" id="PTHR19139:SF199">
    <property type="entry name" value="MIP17260P"/>
    <property type="match status" value="1"/>
</dbReference>
<dbReference type="Proteomes" id="UP000285860">
    <property type="component" value="Unassembled WGS sequence"/>
</dbReference>
<name>A0A420P9L1_FUSOX</name>
<evidence type="ECO:0000256" key="7">
    <source>
        <dbReference type="ARBA" id="ARBA00023136"/>
    </source>
</evidence>
<dbReference type="VEuPathDB" id="FungiDB:FOXG_01152"/>
<comment type="subcellular location">
    <subcellularLocation>
        <location evidence="1">Membrane</location>
        <topology evidence="1">Multi-pass membrane protein</topology>
    </subcellularLocation>
</comment>
<evidence type="ECO:0000256" key="11">
    <source>
        <dbReference type="SAM" id="Phobius"/>
    </source>
</evidence>
<comment type="catalytic activity">
    <reaction evidence="8">
        <text>H2O(in) = H2O(out)</text>
        <dbReference type="Rhea" id="RHEA:29667"/>
        <dbReference type="ChEBI" id="CHEBI:15377"/>
    </reaction>
</comment>
<feature type="compositionally biased region" description="Basic and acidic residues" evidence="10">
    <location>
        <begin position="13"/>
        <end position="24"/>
    </location>
</feature>
<keyword evidence="3 9" id="KW-0813">Transport</keyword>
<evidence type="ECO:0000256" key="1">
    <source>
        <dbReference type="ARBA" id="ARBA00004141"/>
    </source>
</evidence>
<evidence type="ECO:0008006" key="14">
    <source>
        <dbReference type="Google" id="ProtNLM"/>
    </source>
</evidence>
<keyword evidence="6 11" id="KW-1133">Transmembrane helix</keyword>
<proteinExistence type="inferred from homology"/>
<feature type="transmembrane region" description="Helical" evidence="11">
    <location>
        <begin position="159"/>
        <end position="182"/>
    </location>
</feature>
<dbReference type="GO" id="GO:0005886">
    <property type="term" value="C:plasma membrane"/>
    <property type="evidence" value="ECO:0007669"/>
    <property type="project" value="TreeGrafter"/>
</dbReference>
<dbReference type="EMBL" id="MRCY01000340">
    <property type="protein sequence ID" value="RKK89187.1"/>
    <property type="molecule type" value="Genomic_DNA"/>
</dbReference>
<dbReference type="SUPFAM" id="SSF81338">
    <property type="entry name" value="Aquaporin-like"/>
    <property type="match status" value="1"/>
</dbReference>
<gene>
    <name evidence="12" type="ORF">BFJ68_g16760</name>
</gene>
<dbReference type="VEuPathDB" id="FungiDB:FOIG_10881"/>
<keyword evidence="5" id="KW-0677">Repeat</keyword>
<dbReference type="GO" id="GO:0015250">
    <property type="term" value="F:water channel activity"/>
    <property type="evidence" value="ECO:0007669"/>
    <property type="project" value="TreeGrafter"/>
</dbReference>
<feature type="transmembrane region" description="Helical" evidence="11">
    <location>
        <begin position="230"/>
        <end position="250"/>
    </location>
</feature>
<dbReference type="PRINTS" id="PR00783">
    <property type="entry name" value="MINTRINSICP"/>
</dbReference>
<dbReference type="PANTHER" id="PTHR19139">
    <property type="entry name" value="AQUAPORIN TRANSPORTER"/>
    <property type="match status" value="1"/>
</dbReference>
<keyword evidence="4 9" id="KW-0812">Transmembrane</keyword>
<dbReference type="VEuPathDB" id="FungiDB:FOC1_g10016463"/>
<feature type="transmembrane region" description="Helical" evidence="11">
    <location>
        <begin position="119"/>
        <end position="139"/>
    </location>
</feature>
<evidence type="ECO:0000256" key="3">
    <source>
        <dbReference type="ARBA" id="ARBA00022448"/>
    </source>
</evidence>
<evidence type="ECO:0000256" key="8">
    <source>
        <dbReference type="ARBA" id="ARBA00034651"/>
    </source>
</evidence>
<dbReference type="InterPro" id="IPR023271">
    <property type="entry name" value="Aquaporin-like"/>
</dbReference>
<dbReference type="VEuPathDB" id="FungiDB:HZS61_001496"/>
<accession>A0A420P9L1</accession>
<evidence type="ECO:0000313" key="12">
    <source>
        <dbReference type="EMBL" id="RKK89187.1"/>
    </source>
</evidence>
<protein>
    <recommendedName>
        <fullName evidence="14">Aquaporin-1</fullName>
    </recommendedName>
</protein>
<organism evidence="12 13">
    <name type="scientific">Fusarium oxysporum</name>
    <name type="common">Fusarium vascular wilt</name>
    <dbReference type="NCBI Taxonomy" id="5507"/>
    <lineage>
        <taxon>Eukaryota</taxon>
        <taxon>Fungi</taxon>
        <taxon>Dikarya</taxon>
        <taxon>Ascomycota</taxon>
        <taxon>Pezizomycotina</taxon>
        <taxon>Sordariomycetes</taxon>
        <taxon>Hypocreomycetidae</taxon>
        <taxon>Hypocreales</taxon>
        <taxon>Nectriaceae</taxon>
        <taxon>Fusarium</taxon>
        <taxon>Fusarium oxysporum species complex</taxon>
    </lineage>
</organism>
<comment type="caution">
    <text evidence="12">The sequence shown here is derived from an EMBL/GenBank/DDBJ whole genome shotgun (WGS) entry which is preliminary data.</text>
</comment>
<dbReference type="InterPro" id="IPR034294">
    <property type="entry name" value="Aquaporin_transptr"/>
</dbReference>
<evidence type="ECO:0000256" key="2">
    <source>
        <dbReference type="ARBA" id="ARBA00006175"/>
    </source>
</evidence>
<feature type="transmembrane region" description="Helical" evidence="11">
    <location>
        <begin position="74"/>
        <end position="95"/>
    </location>
</feature>
<dbReference type="Gene3D" id="1.20.1080.10">
    <property type="entry name" value="Glycerol uptake facilitator protein"/>
    <property type="match status" value="1"/>
</dbReference>
<feature type="transmembrane region" description="Helical" evidence="11">
    <location>
        <begin position="34"/>
        <end position="54"/>
    </location>
</feature>
<feature type="transmembrane region" description="Helical" evidence="11">
    <location>
        <begin position="189"/>
        <end position="210"/>
    </location>
</feature>
<evidence type="ECO:0000256" key="4">
    <source>
        <dbReference type="ARBA" id="ARBA00022692"/>
    </source>
</evidence>
<dbReference type="VEuPathDB" id="FungiDB:FOC4_g10014277"/>
<evidence type="ECO:0000256" key="6">
    <source>
        <dbReference type="ARBA" id="ARBA00022989"/>
    </source>
</evidence>
<feature type="compositionally biased region" description="Basic and acidic residues" evidence="10">
    <location>
        <begin position="295"/>
        <end position="308"/>
    </location>
</feature>
<evidence type="ECO:0000256" key="9">
    <source>
        <dbReference type="RuleBase" id="RU000477"/>
    </source>
</evidence>
<feature type="region of interest" description="Disordered" evidence="10">
    <location>
        <begin position="264"/>
        <end position="318"/>
    </location>
</feature>
<dbReference type="FunFam" id="1.20.1080.10:FF:000014">
    <property type="entry name" value="Aquaporin 1"/>
    <property type="match status" value="1"/>
</dbReference>
<dbReference type="AlphaFoldDB" id="A0A420P9L1"/>
<keyword evidence="7 11" id="KW-0472">Membrane</keyword>
<reference evidence="12 13" key="1">
    <citation type="journal article" date="2018" name="Sci. Rep.">
        <title>Characterisation of pathogen-specific regions and novel effector candidates in Fusarium oxysporum f. sp. cepae.</title>
        <authorList>
            <person name="Armitage A.D."/>
            <person name="Taylor A."/>
            <person name="Sobczyk M.K."/>
            <person name="Baxter L."/>
            <person name="Greenfield B.P."/>
            <person name="Bates H.J."/>
            <person name="Wilson F."/>
            <person name="Jackson A.C."/>
            <person name="Ott S."/>
            <person name="Harrison R.J."/>
            <person name="Clarkson J.P."/>
        </authorList>
    </citation>
    <scope>NUCLEOTIDE SEQUENCE [LARGE SCALE GENOMIC DNA]</scope>
    <source>
        <strain evidence="12 13">Fo_A28</strain>
    </source>
</reference>
<evidence type="ECO:0000256" key="10">
    <source>
        <dbReference type="SAM" id="MobiDB-lite"/>
    </source>
</evidence>
<sequence length="318" mass="34413">MKFPSTHSMFSSHHGEPTPGEHSHCLPSSTRNPCIILLGEFCGTFMFLLLSFFGTQTAIATNNPLDPSAPLQPFSLMYIAASFGTALAINVWIFYRVTGGMFNPAVTVGLMLVGAVKPLNGIMIIPTQLVAAIAAAGVTDGLLPGPLGVANALENGTSITQGLFIEMFLTGQLVLTVYFLAVEKHRSTYLAPIGIGISVFIAHIAATNWTGTSINPARSFGPAVITGFVGYHWIYWLGPFMGSLLAFAVYKLFKWLDYQTANPGQDDDDLERGNPHRFGFRRDPLTAAAPQSKLENTRKENAHRRNDSLMDGQMSSSP</sequence>
<feature type="compositionally biased region" description="Polar residues" evidence="10">
    <location>
        <begin position="1"/>
        <end position="11"/>
    </location>
</feature>
<dbReference type="InterPro" id="IPR000425">
    <property type="entry name" value="MIP"/>
</dbReference>
<dbReference type="VEuPathDB" id="FungiDB:FOZG_01934"/>
<evidence type="ECO:0000256" key="5">
    <source>
        <dbReference type="ARBA" id="ARBA00022737"/>
    </source>
</evidence>
<comment type="similarity">
    <text evidence="2 9">Belongs to the MIP/aquaporin (TC 1.A.8) family.</text>
</comment>
<dbReference type="VEuPathDB" id="FungiDB:FOMG_01947"/>
<feature type="region of interest" description="Disordered" evidence="10">
    <location>
        <begin position="1"/>
        <end position="25"/>
    </location>
</feature>
<evidence type="ECO:0000313" key="13">
    <source>
        <dbReference type="Proteomes" id="UP000285860"/>
    </source>
</evidence>